<evidence type="ECO:0000256" key="2">
    <source>
        <dbReference type="ARBA" id="ARBA00022692"/>
    </source>
</evidence>
<dbReference type="Pfam" id="PF14559">
    <property type="entry name" value="TPR_19"/>
    <property type="match status" value="1"/>
</dbReference>
<proteinExistence type="inferred from homology"/>
<keyword evidence="4 8" id="KW-0802">TPR repeat</keyword>
<evidence type="ECO:0000256" key="3">
    <source>
        <dbReference type="ARBA" id="ARBA00022737"/>
    </source>
</evidence>
<comment type="caution">
    <text evidence="10">The sequence shown here is derived from an EMBL/GenBank/DDBJ whole genome shotgun (WGS) entry which is preliminary data.</text>
</comment>
<dbReference type="PROSITE" id="PS50005">
    <property type="entry name" value="TPR"/>
    <property type="match status" value="5"/>
</dbReference>
<evidence type="ECO:0000256" key="5">
    <source>
        <dbReference type="ARBA" id="ARBA00022989"/>
    </source>
</evidence>
<reference evidence="10 11" key="1">
    <citation type="submission" date="2021-01" db="EMBL/GenBank/DDBJ databases">
        <title>Chryseolinea sp. Jin1 Genome sequencing and assembly.</title>
        <authorList>
            <person name="Kim I."/>
        </authorList>
    </citation>
    <scope>NUCLEOTIDE SEQUENCE [LARGE SCALE GENOMIC DNA]</scope>
    <source>
        <strain evidence="10 11">Jin1</strain>
    </source>
</reference>
<dbReference type="InterPro" id="IPR011990">
    <property type="entry name" value="TPR-like_helical_dom_sf"/>
</dbReference>
<keyword evidence="6" id="KW-0472">Membrane</keyword>
<dbReference type="Gene3D" id="1.25.40.10">
    <property type="entry name" value="Tetratricopeptide repeat domain"/>
    <property type="match status" value="3"/>
</dbReference>
<dbReference type="SMART" id="SM00028">
    <property type="entry name" value="TPR"/>
    <property type="match status" value="9"/>
</dbReference>
<feature type="repeat" description="TPR" evidence="8">
    <location>
        <begin position="411"/>
        <end position="444"/>
    </location>
</feature>
<dbReference type="PANTHER" id="PTHR46208">
    <property type="entry name" value="MITOCHONDRIAL IMPORT RECEPTOR SUBUNIT TOM70"/>
    <property type="match status" value="1"/>
</dbReference>
<accession>A0ABS1KZK7</accession>
<protein>
    <submittedName>
        <fullName evidence="10">Tetratricopeptide repeat protein</fullName>
    </submittedName>
</protein>
<feature type="repeat" description="TPR" evidence="8">
    <location>
        <begin position="170"/>
        <end position="203"/>
    </location>
</feature>
<keyword evidence="3" id="KW-0677">Repeat</keyword>
<evidence type="ECO:0000256" key="9">
    <source>
        <dbReference type="SAM" id="SignalP"/>
    </source>
</evidence>
<keyword evidence="9" id="KW-0732">Signal</keyword>
<dbReference type="RefSeq" id="WP_202014895.1">
    <property type="nucleotide sequence ID" value="NZ_JAERRB010000013.1"/>
</dbReference>
<keyword evidence="11" id="KW-1185">Reference proteome</keyword>
<comment type="similarity">
    <text evidence="7">Belongs to the Tom70 family.</text>
</comment>
<keyword evidence="2" id="KW-0812">Transmembrane</keyword>
<evidence type="ECO:0000256" key="6">
    <source>
        <dbReference type="ARBA" id="ARBA00023136"/>
    </source>
</evidence>
<feature type="signal peptide" evidence="9">
    <location>
        <begin position="1"/>
        <end position="30"/>
    </location>
</feature>
<dbReference type="EMBL" id="JAERRB010000013">
    <property type="protein sequence ID" value="MBL0744895.1"/>
    <property type="molecule type" value="Genomic_DNA"/>
</dbReference>
<feature type="repeat" description="TPR" evidence="8">
    <location>
        <begin position="491"/>
        <end position="524"/>
    </location>
</feature>
<feature type="repeat" description="TPR" evidence="8">
    <location>
        <begin position="204"/>
        <end position="237"/>
    </location>
</feature>
<dbReference type="Pfam" id="PF13181">
    <property type="entry name" value="TPR_8"/>
    <property type="match status" value="1"/>
</dbReference>
<evidence type="ECO:0000256" key="7">
    <source>
        <dbReference type="ARBA" id="ARBA00038030"/>
    </source>
</evidence>
<evidence type="ECO:0000313" key="11">
    <source>
        <dbReference type="Proteomes" id="UP000613030"/>
    </source>
</evidence>
<feature type="repeat" description="TPR" evidence="8">
    <location>
        <begin position="66"/>
        <end position="99"/>
    </location>
</feature>
<organism evidence="10 11">
    <name type="scientific">Chryseolinea lacunae</name>
    <dbReference type="NCBI Taxonomy" id="2801331"/>
    <lineage>
        <taxon>Bacteria</taxon>
        <taxon>Pseudomonadati</taxon>
        <taxon>Bacteroidota</taxon>
        <taxon>Cytophagia</taxon>
        <taxon>Cytophagales</taxon>
        <taxon>Fulvivirgaceae</taxon>
        <taxon>Chryseolinea</taxon>
    </lineage>
</organism>
<comment type="subcellular location">
    <subcellularLocation>
        <location evidence="1">Membrane</location>
        <topology evidence="1">Single-pass membrane protein</topology>
    </subcellularLocation>
</comment>
<dbReference type="SUPFAM" id="SSF48452">
    <property type="entry name" value="TPR-like"/>
    <property type="match status" value="2"/>
</dbReference>
<gene>
    <name evidence="10" type="ORF">JI741_26925</name>
</gene>
<sequence>MKKRFEIVDSVNLKQFLLGLVMLVSVAASAQQDPEVTKALRLIELDKPSQAISTLEKAIAANPAPAPLYYYLGYAQIKNGEREKAKATFTKGIAADEKQALNYVGKGLIALQEKQATDAKALFDKALALTKSKDVTVLQAVAEAYLGSNQTAKDAMPLLEKAKKLDEKNAMTEVLLGDAFLGVNNGGAAVSAYERAAKLDPKIALPHYKIGLVYLRSQNVPVAEEAFNKAISIDPEYTLAYKELGELYYLAKDGAKAVKNYEVYMAHSEKAEQNRTRYAFFIFMSKDYARANKEFATIVAKPDVPPIALKYYAASLFESGNLEESQKAFDRYFSVQNEKAEASEFAYYGKLLLKTGKDSLAVVNFQKSLEIEKNQPEIRELAAETLFKLKRYNDAIPQYRALIPLRSKPSPKDYFNLGRAFYLTEQYAPADSAFTKLIEIQPNLPASYLWDARAKAGLDPESEAGVAKPVYEQLIEKSLATPEKSNKKDLMEAYSYLGYYYFLKSDRKQSKLNWEKVLAIDPNDVKALEAIKALQQQ</sequence>
<dbReference type="PANTHER" id="PTHR46208:SF1">
    <property type="entry name" value="MITOCHONDRIAL IMPORT RECEPTOR SUBUNIT TOM70"/>
    <property type="match status" value="1"/>
</dbReference>
<evidence type="ECO:0000313" key="10">
    <source>
        <dbReference type="EMBL" id="MBL0744895.1"/>
    </source>
</evidence>
<evidence type="ECO:0000256" key="8">
    <source>
        <dbReference type="PROSITE-ProRule" id="PRU00339"/>
    </source>
</evidence>
<evidence type="ECO:0000256" key="4">
    <source>
        <dbReference type="ARBA" id="ARBA00022803"/>
    </source>
</evidence>
<dbReference type="InterPro" id="IPR019734">
    <property type="entry name" value="TPR_rpt"/>
</dbReference>
<dbReference type="Pfam" id="PF13432">
    <property type="entry name" value="TPR_16"/>
    <property type="match status" value="1"/>
</dbReference>
<feature type="chain" id="PRO_5045795836" evidence="9">
    <location>
        <begin position="31"/>
        <end position="537"/>
    </location>
</feature>
<dbReference type="Proteomes" id="UP000613030">
    <property type="component" value="Unassembled WGS sequence"/>
</dbReference>
<name>A0ABS1KZK7_9BACT</name>
<keyword evidence="5" id="KW-1133">Transmembrane helix</keyword>
<evidence type="ECO:0000256" key="1">
    <source>
        <dbReference type="ARBA" id="ARBA00004167"/>
    </source>
</evidence>